<feature type="domain" description="Glycosyl transferase family 1" evidence="1">
    <location>
        <begin position="170"/>
        <end position="309"/>
    </location>
</feature>
<dbReference type="SUPFAM" id="SSF53756">
    <property type="entry name" value="UDP-Glycosyltransferase/glycogen phosphorylase"/>
    <property type="match status" value="1"/>
</dbReference>
<proteinExistence type="predicted"/>
<dbReference type="OrthoDB" id="9802525at2"/>
<dbReference type="InterPro" id="IPR028098">
    <property type="entry name" value="Glyco_trans_4-like_N"/>
</dbReference>
<evidence type="ECO:0000259" key="2">
    <source>
        <dbReference type="Pfam" id="PF13439"/>
    </source>
</evidence>
<dbReference type="Proteomes" id="UP000064967">
    <property type="component" value="Chromosome"/>
</dbReference>
<dbReference type="PANTHER" id="PTHR45947">
    <property type="entry name" value="SULFOQUINOVOSYL TRANSFERASE SQD2"/>
    <property type="match status" value="1"/>
</dbReference>
<accession>A0A0K1Q7C3</accession>
<feature type="domain" description="Glycosyltransferase subfamily 4-like N-terminal" evidence="2">
    <location>
        <begin position="9"/>
        <end position="143"/>
    </location>
</feature>
<keyword evidence="3" id="KW-0808">Transferase</keyword>
<name>A0A0K1Q7C3_9BACT</name>
<dbReference type="Pfam" id="PF00534">
    <property type="entry name" value="Glycos_transf_1"/>
    <property type="match status" value="1"/>
</dbReference>
<evidence type="ECO:0000313" key="4">
    <source>
        <dbReference type="Proteomes" id="UP000064967"/>
    </source>
</evidence>
<dbReference type="GO" id="GO:0016757">
    <property type="term" value="F:glycosyltransferase activity"/>
    <property type="evidence" value="ECO:0007669"/>
    <property type="project" value="InterPro"/>
</dbReference>
<dbReference type="PANTHER" id="PTHR45947:SF3">
    <property type="entry name" value="SULFOQUINOVOSYL TRANSFERASE SQD2"/>
    <property type="match status" value="1"/>
</dbReference>
<reference evidence="3 4" key="1">
    <citation type="submission" date="2015-08" db="EMBL/GenBank/DDBJ databases">
        <authorList>
            <person name="Babu N.S."/>
            <person name="Beckwith C.J."/>
            <person name="Beseler K.G."/>
            <person name="Brison A."/>
            <person name="Carone J.V."/>
            <person name="Caskin T.P."/>
            <person name="Diamond M."/>
            <person name="Durham M.E."/>
            <person name="Foxe J.M."/>
            <person name="Go M."/>
            <person name="Henderson B.A."/>
            <person name="Jones I.B."/>
            <person name="McGettigan J.A."/>
            <person name="Micheletti S.J."/>
            <person name="Nasrallah M.E."/>
            <person name="Ortiz D."/>
            <person name="Piller C.R."/>
            <person name="Privatt S.R."/>
            <person name="Schneider S.L."/>
            <person name="Sharp S."/>
            <person name="Smith T.C."/>
            <person name="Stanton J.D."/>
            <person name="Ullery H.E."/>
            <person name="Wilson R.J."/>
            <person name="Serrano M.G."/>
            <person name="Buck G."/>
            <person name="Lee V."/>
            <person name="Wang Y."/>
            <person name="Carvalho R."/>
            <person name="Voegtly L."/>
            <person name="Shi R."/>
            <person name="Duckworth R."/>
            <person name="Johnson A."/>
            <person name="Loviza R."/>
            <person name="Walstead R."/>
            <person name="Shah Z."/>
            <person name="Kiflezghi M."/>
            <person name="Wade K."/>
            <person name="Ball S.L."/>
            <person name="Bradley K.W."/>
            <person name="Asai D.J."/>
            <person name="Bowman C.A."/>
            <person name="Russell D.A."/>
            <person name="Pope W.H."/>
            <person name="Jacobs-Sera D."/>
            <person name="Hendrix R.W."/>
            <person name="Hatfull G.F."/>
        </authorList>
    </citation>
    <scope>NUCLEOTIDE SEQUENCE [LARGE SCALE GENOMIC DNA]</scope>
    <source>
        <strain evidence="3 4">DSM 27648</strain>
    </source>
</reference>
<dbReference type="Pfam" id="PF13439">
    <property type="entry name" value="Glyco_transf_4"/>
    <property type="match status" value="1"/>
</dbReference>
<dbReference type="InterPro" id="IPR050194">
    <property type="entry name" value="Glycosyltransferase_grp1"/>
</dbReference>
<sequence length="355" mass="38785">MIRIGGPASPYDPTYHLLLRFDKIAEIVERERPDVLEIHSPYLAALGALRADPRHYGIRTFQWHSDFIDTYAGVLETKLAKDESGRLAHAASRLVGPGTRPLWGLVRGIARRCDATLVAAAWQVDKLRGHGVPRVERVPFGIERSIFRPEARSYEARRDLLALAGHDASSETAVLVGVGRFAIEKRWDVVIDAFLRLRQTRDAILVIFGDGPERERMTARAKGSPDIVMPGFQKGREALAGSLASADALVHSCPFETFGLSIAEAMSCGLPAVVPDEGGAAEMHAEGAGERYRAGDVEACATAMARMLDRLASEGDGPRAAARAATARLPNVHEQFERQVALYKELLEQHGKPVN</sequence>
<evidence type="ECO:0000313" key="3">
    <source>
        <dbReference type="EMBL" id="AKV01567.1"/>
    </source>
</evidence>
<dbReference type="Gene3D" id="3.40.50.2000">
    <property type="entry name" value="Glycogen Phosphorylase B"/>
    <property type="match status" value="2"/>
</dbReference>
<protein>
    <submittedName>
        <fullName evidence="3">Glycosyl transferase, group 1</fullName>
    </submittedName>
</protein>
<dbReference type="EMBL" id="CP012333">
    <property type="protein sequence ID" value="AKV01567.1"/>
    <property type="molecule type" value="Genomic_DNA"/>
</dbReference>
<evidence type="ECO:0000259" key="1">
    <source>
        <dbReference type="Pfam" id="PF00534"/>
    </source>
</evidence>
<keyword evidence="4" id="KW-1185">Reference proteome</keyword>
<gene>
    <name evidence="3" type="ORF">AKJ09_08230</name>
</gene>
<organism evidence="3 4">
    <name type="scientific">Labilithrix luteola</name>
    <dbReference type="NCBI Taxonomy" id="1391654"/>
    <lineage>
        <taxon>Bacteria</taxon>
        <taxon>Pseudomonadati</taxon>
        <taxon>Myxococcota</taxon>
        <taxon>Polyangia</taxon>
        <taxon>Polyangiales</taxon>
        <taxon>Labilitrichaceae</taxon>
        <taxon>Labilithrix</taxon>
    </lineage>
</organism>
<dbReference type="AlphaFoldDB" id="A0A0K1Q7C3"/>
<dbReference type="KEGG" id="llu:AKJ09_08230"/>
<dbReference type="STRING" id="1391654.AKJ09_08230"/>
<dbReference type="InterPro" id="IPR001296">
    <property type="entry name" value="Glyco_trans_1"/>
</dbReference>